<accession>A0A087U4Q5</accession>
<organism evidence="4 5">
    <name type="scientific">Stegodyphus mimosarum</name>
    <name type="common">African social velvet spider</name>
    <dbReference type="NCBI Taxonomy" id="407821"/>
    <lineage>
        <taxon>Eukaryota</taxon>
        <taxon>Metazoa</taxon>
        <taxon>Ecdysozoa</taxon>
        <taxon>Arthropoda</taxon>
        <taxon>Chelicerata</taxon>
        <taxon>Arachnida</taxon>
        <taxon>Araneae</taxon>
        <taxon>Araneomorphae</taxon>
        <taxon>Entelegynae</taxon>
        <taxon>Eresoidea</taxon>
        <taxon>Eresidae</taxon>
        <taxon>Stegodyphus</taxon>
    </lineage>
</organism>
<protein>
    <submittedName>
        <fullName evidence="4">Putative nuclease HARBI1</fullName>
    </submittedName>
</protein>
<dbReference type="InterPro" id="IPR027806">
    <property type="entry name" value="HARBI1_dom"/>
</dbReference>
<comment type="cofactor">
    <cofactor evidence="1">
        <name>a divalent metal cation</name>
        <dbReference type="ChEBI" id="CHEBI:60240"/>
    </cofactor>
</comment>
<dbReference type="OrthoDB" id="6515558at2759"/>
<keyword evidence="5" id="KW-1185">Reference proteome</keyword>
<dbReference type="GO" id="GO:0046872">
    <property type="term" value="F:metal ion binding"/>
    <property type="evidence" value="ECO:0007669"/>
    <property type="project" value="UniProtKB-KW"/>
</dbReference>
<dbReference type="OMA" id="RYNTSHC"/>
<dbReference type="STRING" id="407821.A0A087U4Q5"/>
<sequence length="114" mass="12705">MTPFSNPSLPREYVYNEKHRKARGAVERCFGVIKSRFRALHDTGGTLLYSPNKVCKMVVAAAVLHNICLKYGVENPEIDVFEDEDPEPSESANSSSVAIALRDELALNFEGGRY</sequence>
<gene>
    <name evidence="4" type="ORF">X975_05725</name>
</gene>
<dbReference type="AlphaFoldDB" id="A0A087U4Q5"/>
<dbReference type="Pfam" id="PF13359">
    <property type="entry name" value="DDE_Tnp_4"/>
    <property type="match status" value="1"/>
</dbReference>
<feature type="domain" description="DDE Tnp4" evidence="3">
    <location>
        <begin position="9"/>
        <end position="66"/>
    </location>
</feature>
<dbReference type="Proteomes" id="UP000054359">
    <property type="component" value="Unassembled WGS sequence"/>
</dbReference>
<evidence type="ECO:0000256" key="1">
    <source>
        <dbReference type="ARBA" id="ARBA00001968"/>
    </source>
</evidence>
<feature type="non-terminal residue" evidence="4">
    <location>
        <position position="114"/>
    </location>
</feature>
<proteinExistence type="predicted"/>
<evidence type="ECO:0000259" key="3">
    <source>
        <dbReference type="Pfam" id="PF13359"/>
    </source>
</evidence>
<evidence type="ECO:0000313" key="5">
    <source>
        <dbReference type="Proteomes" id="UP000054359"/>
    </source>
</evidence>
<keyword evidence="2" id="KW-0479">Metal-binding</keyword>
<name>A0A087U4Q5_STEMI</name>
<evidence type="ECO:0000313" key="4">
    <source>
        <dbReference type="EMBL" id="KFM72344.1"/>
    </source>
</evidence>
<dbReference type="EMBL" id="KK118152">
    <property type="protein sequence ID" value="KFM72344.1"/>
    <property type="molecule type" value="Genomic_DNA"/>
</dbReference>
<reference evidence="4 5" key="1">
    <citation type="submission" date="2013-11" db="EMBL/GenBank/DDBJ databases">
        <title>Genome sequencing of Stegodyphus mimosarum.</title>
        <authorList>
            <person name="Bechsgaard J."/>
        </authorList>
    </citation>
    <scope>NUCLEOTIDE SEQUENCE [LARGE SCALE GENOMIC DNA]</scope>
</reference>
<evidence type="ECO:0000256" key="2">
    <source>
        <dbReference type="ARBA" id="ARBA00022723"/>
    </source>
</evidence>